<name>A0A2P4X4V2_9STRA</name>
<protein>
    <submittedName>
        <fullName evidence="2">Uncharacterized protein</fullName>
    </submittedName>
</protein>
<dbReference type="AlphaFoldDB" id="A0A2P4X4V2"/>
<keyword evidence="3" id="KW-1185">Reference proteome</keyword>
<dbReference type="InterPro" id="IPR016024">
    <property type="entry name" value="ARM-type_fold"/>
</dbReference>
<evidence type="ECO:0000313" key="3">
    <source>
        <dbReference type="Proteomes" id="UP000237271"/>
    </source>
</evidence>
<sequence>MVMNQHYVSALVPALSETLVLHAVTTTTICTVMQILDQIAFANPSIIISNDQLDIPALSASCSLHHRSSLSFAQFFCRFCNSIAAEFRAIGDDYFGRFVSLVPLVLEIIHHWKSNDEIIDLCLATTHDIIGFMRIDHVNDVYPGDLLGLLNAAVIPFTSNSPTSWNWLKCMLSIFNKMNKVPSQSTQEVISTVVGIIHMFMSHSFMVEKALKVLVSPAVSIILVSKKNPDNPLICDLAETIHNQETMSAGMCVEKLIGILGRLTVDSTICKTISQKGSFTILELLAHTRDDSSLERTLYGLLCTLCEDIACVQTVIVYNAIRITAERMICHVDEEDTLLSSLCFLDLLVLNSGESYGALKDEAVFEALELVTLTYPEMSGGEVYHIASTILEKLSALDYQPTRTKTVTTNPVKVLKPQLEVEDSEKPFHDLLCEGGKFRVLWEARPDAAETIQVKLAPRGDYLLFKRKASSRLPRVERIFVSQLEVCPQRSLVNSSKTPTSPSRNSIGIKPYNG</sequence>
<dbReference type="SUPFAM" id="SSF48371">
    <property type="entry name" value="ARM repeat"/>
    <property type="match status" value="1"/>
</dbReference>
<evidence type="ECO:0000313" key="2">
    <source>
        <dbReference type="EMBL" id="POM60584.1"/>
    </source>
</evidence>
<evidence type="ECO:0000256" key="1">
    <source>
        <dbReference type="SAM" id="MobiDB-lite"/>
    </source>
</evidence>
<dbReference type="OrthoDB" id="111297at2759"/>
<comment type="caution">
    <text evidence="2">The sequence shown here is derived from an EMBL/GenBank/DDBJ whole genome shotgun (WGS) entry which is preliminary data.</text>
</comment>
<gene>
    <name evidence="2" type="ORF">PHPALM_30551</name>
</gene>
<organism evidence="2 3">
    <name type="scientific">Phytophthora palmivora</name>
    <dbReference type="NCBI Taxonomy" id="4796"/>
    <lineage>
        <taxon>Eukaryota</taxon>
        <taxon>Sar</taxon>
        <taxon>Stramenopiles</taxon>
        <taxon>Oomycota</taxon>
        <taxon>Peronosporomycetes</taxon>
        <taxon>Peronosporales</taxon>
        <taxon>Peronosporaceae</taxon>
        <taxon>Phytophthora</taxon>
    </lineage>
</organism>
<feature type="compositionally biased region" description="Polar residues" evidence="1">
    <location>
        <begin position="491"/>
        <end position="506"/>
    </location>
</feature>
<dbReference type="EMBL" id="NCKW01016851">
    <property type="protein sequence ID" value="POM60584.1"/>
    <property type="molecule type" value="Genomic_DNA"/>
</dbReference>
<proteinExistence type="predicted"/>
<feature type="region of interest" description="Disordered" evidence="1">
    <location>
        <begin position="491"/>
        <end position="514"/>
    </location>
</feature>
<dbReference type="Proteomes" id="UP000237271">
    <property type="component" value="Unassembled WGS sequence"/>
</dbReference>
<reference evidence="2 3" key="1">
    <citation type="journal article" date="2017" name="Genome Biol. Evol.">
        <title>Phytophthora megakarya and P. palmivora, closely related causal agents of cacao black pod rot, underwent increases in genome sizes and gene numbers by different mechanisms.</title>
        <authorList>
            <person name="Ali S.S."/>
            <person name="Shao J."/>
            <person name="Lary D.J."/>
            <person name="Kronmiller B."/>
            <person name="Shen D."/>
            <person name="Strem M.D."/>
            <person name="Amoako-Attah I."/>
            <person name="Akrofi A.Y."/>
            <person name="Begoude B.A."/>
            <person name="Ten Hoopen G.M."/>
            <person name="Coulibaly K."/>
            <person name="Kebe B.I."/>
            <person name="Melnick R.L."/>
            <person name="Guiltinan M.J."/>
            <person name="Tyler B.M."/>
            <person name="Meinhardt L.W."/>
            <person name="Bailey B.A."/>
        </authorList>
    </citation>
    <scope>NUCLEOTIDE SEQUENCE [LARGE SCALE GENOMIC DNA]</scope>
    <source>
        <strain evidence="3">sbr112.9</strain>
    </source>
</reference>
<accession>A0A2P4X4V2</accession>